<dbReference type="EMBL" id="LVJN01000012">
    <property type="protein sequence ID" value="OSM07696.1"/>
    <property type="molecule type" value="Genomic_DNA"/>
</dbReference>
<dbReference type="Proteomes" id="UP000194003">
    <property type="component" value="Unassembled WGS sequence"/>
</dbReference>
<name>A0A1Y2KCF3_9PROT</name>
<evidence type="ECO:0000313" key="2">
    <source>
        <dbReference type="Proteomes" id="UP000194003"/>
    </source>
</evidence>
<dbReference type="Gene3D" id="3.40.50.150">
    <property type="entry name" value="Vaccinia Virus protein VP39"/>
    <property type="match status" value="1"/>
</dbReference>
<comment type="caution">
    <text evidence="1">The sequence shown here is derived from an EMBL/GenBank/DDBJ whole genome shotgun (WGS) entry which is preliminary data.</text>
</comment>
<reference evidence="1 2" key="1">
    <citation type="journal article" date="2016" name="BMC Genomics">
        <title>Combined genomic and structural analyses of a cultured magnetotactic bacterium reveals its niche adaptation to a dynamic environment.</title>
        <authorList>
            <person name="Araujo A.C."/>
            <person name="Morillo V."/>
            <person name="Cypriano J."/>
            <person name="Teixeira L.C."/>
            <person name="Leao P."/>
            <person name="Lyra S."/>
            <person name="Almeida L.G."/>
            <person name="Bazylinski D.A."/>
            <person name="Vasconcellos A.T."/>
            <person name="Abreu F."/>
            <person name="Lins U."/>
        </authorList>
    </citation>
    <scope>NUCLEOTIDE SEQUENCE [LARGE SCALE GENOMIC DNA]</scope>
    <source>
        <strain evidence="1 2">IT-1</strain>
    </source>
</reference>
<proteinExistence type="predicted"/>
<dbReference type="STRING" id="1434232.MAIT1_04534"/>
<accession>A0A1Y2KCF3</accession>
<evidence type="ECO:0000313" key="1">
    <source>
        <dbReference type="EMBL" id="OSM07696.1"/>
    </source>
</evidence>
<organism evidence="1 2">
    <name type="scientific">Magnetofaba australis IT-1</name>
    <dbReference type="NCBI Taxonomy" id="1434232"/>
    <lineage>
        <taxon>Bacteria</taxon>
        <taxon>Pseudomonadati</taxon>
        <taxon>Pseudomonadota</taxon>
        <taxon>Magnetococcia</taxon>
        <taxon>Magnetococcales</taxon>
        <taxon>Magnetococcaceae</taxon>
        <taxon>Magnetofaba</taxon>
    </lineage>
</organism>
<dbReference type="SUPFAM" id="SSF53335">
    <property type="entry name" value="S-adenosyl-L-methionine-dependent methyltransferases"/>
    <property type="match status" value="1"/>
</dbReference>
<protein>
    <recommendedName>
        <fullName evidence="3">N-6 DNA methylase</fullName>
    </recommendedName>
</protein>
<dbReference type="AlphaFoldDB" id="A0A1Y2KCF3"/>
<evidence type="ECO:0008006" key="3">
    <source>
        <dbReference type="Google" id="ProtNLM"/>
    </source>
</evidence>
<gene>
    <name evidence="1" type="ORF">MAIT1_04534</name>
</gene>
<sequence length="120" mass="13826">MLVFTKGGKTDQVFFYDVLADGFSLDDKRTPTPDKDDLPDLLAQWKARDPKKLTDRTAKAFCVPVAEIRGDGKYDLSINRYKETVYKEEQYDPPGEILDRMMELEREIMADLEELRGMVG</sequence>
<keyword evidence="2" id="KW-1185">Reference proteome</keyword>
<dbReference type="InterPro" id="IPR029063">
    <property type="entry name" value="SAM-dependent_MTases_sf"/>
</dbReference>